<dbReference type="EMBL" id="FOYX01000002">
    <property type="protein sequence ID" value="SFR75645.1"/>
    <property type="molecule type" value="Genomic_DNA"/>
</dbReference>
<evidence type="ECO:0000313" key="2">
    <source>
        <dbReference type="Proteomes" id="UP000199462"/>
    </source>
</evidence>
<sequence length="104" mass="11984">MKTFHKYILSNILLLVFTLGLANELLSKYSEDHTVVFDTEQNDNHDESESDVDEEILDIDIPHREKHLILAYLSSNNFTINIKLNLAFKIIEISQPTPPPQYIG</sequence>
<accession>A0A1I6J9H7</accession>
<dbReference type="STRING" id="440514.SAMN04488010_2484"/>
<gene>
    <name evidence="1" type="ORF">SAMN04488010_2484</name>
</gene>
<dbReference type="RefSeq" id="WP_091903278.1">
    <property type="nucleotide sequence ID" value="NZ_FOYX01000002.1"/>
</dbReference>
<protein>
    <submittedName>
        <fullName evidence="1">Uncharacterized protein</fullName>
    </submittedName>
</protein>
<evidence type="ECO:0000313" key="1">
    <source>
        <dbReference type="EMBL" id="SFR75645.1"/>
    </source>
</evidence>
<proteinExistence type="predicted"/>
<keyword evidence="2" id="KW-1185">Reference proteome</keyword>
<organism evidence="1 2">
    <name type="scientific">Maribacter stanieri</name>
    <dbReference type="NCBI Taxonomy" id="440514"/>
    <lineage>
        <taxon>Bacteria</taxon>
        <taxon>Pseudomonadati</taxon>
        <taxon>Bacteroidota</taxon>
        <taxon>Flavobacteriia</taxon>
        <taxon>Flavobacteriales</taxon>
        <taxon>Flavobacteriaceae</taxon>
        <taxon>Maribacter</taxon>
    </lineage>
</organism>
<reference evidence="2" key="1">
    <citation type="submission" date="2016-10" db="EMBL/GenBank/DDBJ databases">
        <authorList>
            <person name="Varghese N."/>
            <person name="Submissions S."/>
        </authorList>
    </citation>
    <scope>NUCLEOTIDE SEQUENCE [LARGE SCALE GENOMIC DNA]</scope>
    <source>
        <strain evidence="2">DSM 19891</strain>
    </source>
</reference>
<dbReference type="Proteomes" id="UP000199462">
    <property type="component" value="Unassembled WGS sequence"/>
</dbReference>
<dbReference type="AlphaFoldDB" id="A0A1I6J9H7"/>
<name>A0A1I6J9H7_9FLAO</name>